<evidence type="ECO:0000259" key="1">
    <source>
        <dbReference type="Pfam" id="PF17921"/>
    </source>
</evidence>
<dbReference type="Proteomes" id="UP000765509">
    <property type="component" value="Unassembled WGS sequence"/>
</dbReference>
<reference evidence="2" key="1">
    <citation type="submission" date="2021-03" db="EMBL/GenBank/DDBJ databases">
        <title>Draft genome sequence of rust myrtle Austropuccinia psidii MF-1, a brazilian biotype.</title>
        <authorList>
            <person name="Quecine M.C."/>
            <person name="Pachon D.M.R."/>
            <person name="Bonatelli M.L."/>
            <person name="Correr F.H."/>
            <person name="Franceschini L.M."/>
            <person name="Leite T.F."/>
            <person name="Margarido G.R.A."/>
            <person name="Almeida C.A."/>
            <person name="Ferrarezi J.A."/>
            <person name="Labate C.A."/>
        </authorList>
    </citation>
    <scope>NUCLEOTIDE SEQUENCE</scope>
    <source>
        <strain evidence="2">MF-1</strain>
    </source>
</reference>
<dbReference type="Gene3D" id="1.10.340.70">
    <property type="match status" value="1"/>
</dbReference>
<dbReference type="PANTHER" id="PTHR47266">
    <property type="entry name" value="ENDONUCLEASE-RELATED"/>
    <property type="match status" value="1"/>
</dbReference>
<name>A0A9Q3FXZ5_9BASI</name>
<dbReference type="Pfam" id="PF17921">
    <property type="entry name" value="Integrase_H2C2"/>
    <property type="match status" value="1"/>
</dbReference>
<dbReference type="AlphaFoldDB" id="A0A9Q3FXZ5"/>
<accession>A0A9Q3FXZ5</accession>
<gene>
    <name evidence="2" type="ORF">O181_085683</name>
</gene>
<dbReference type="InterPro" id="IPR052160">
    <property type="entry name" value="Gypsy_RT_Integrase-like"/>
</dbReference>
<protein>
    <recommendedName>
        <fullName evidence="1">Integrase zinc-binding domain-containing protein</fullName>
    </recommendedName>
</protein>
<comment type="caution">
    <text evidence="2">The sequence shown here is derived from an EMBL/GenBank/DDBJ whole genome shotgun (WGS) entry which is preliminary data.</text>
</comment>
<organism evidence="2 3">
    <name type="scientific">Austropuccinia psidii MF-1</name>
    <dbReference type="NCBI Taxonomy" id="1389203"/>
    <lineage>
        <taxon>Eukaryota</taxon>
        <taxon>Fungi</taxon>
        <taxon>Dikarya</taxon>
        <taxon>Basidiomycota</taxon>
        <taxon>Pucciniomycotina</taxon>
        <taxon>Pucciniomycetes</taxon>
        <taxon>Pucciniales</taxon>
        <taxon>Sphaerophragmiaceae</taxon>
        <taxon>Austropuccinia</taxon>
    </lineage>
</organism>
<keyword evidence="3" id="KW-1185">Reference proteome</keyword>
<dbReference type="InterPro" id="IPR041588">
    <property type="entry name" value="Integrase_H2C2"/>
</dbReference>
<dbReference type="EMBL" id="AVOT02050923">
    <property type="protein sequence ID" value="MBW0545968.1"/>
    <property type="molecule type" value="Genomic_DNA"/>
</dbReference>
<proteinExistence type="predicted"/>
<feature type="domain" description="Integrase zinc-binding" evidence="1">
    <location>
        <begin position="79"/>
        <end position="135"/>
    </location>
</feature>
<evidence type="ECO:0000313" key="3">
    <source>
        <dbReference type="Proteomes" id="UP000765509"/>
    </source>
</evidence>
<sequence>MNFEKLIKKDDFQPSRFVAVEVEFFSNLIDSIQKAFWQDPQYISILQDLGKGKSVTDSSLDPSSQLLLLKDWVMIQNDPTIKLRILQNGHDSPLDGNPGQENTLKSVKEDFHWPRLTHFIDNYVSSCQQCSRNKNIHHKKFGLLKPLSIPNGPCILL</sequence>
<evidence type="ECO:0000313" key="2">
    <source>
        <dbReference type="EMBL" id="MBW0545968.1"/>
    </source>
</evidence>